<evidence type="ECO:0000256" key="5">
    <source>
        <dbReference type="ARBA" id="ARBA00022840"/>
    </source>
</evidence>
<feature type="region of interest" description="Disordered" evidence="7">
    <location>
        <begin position="544"/>
        <end position="564"/>
    </location>
</feature>
<feature type="region of interest" description="Disordered" evidence="7">
    <location>
        <begin position="1"/>
        <end position="37"/>
    </location>
</feature>
<proteinExistence type="inferred from homology"/>
<keyword evidence="6" id="KW-0175">Coiled coil</keyword>
<dbReference type="CDD" id="cd18808">
    <property type="entry name" value="SF1_C_Upf1"/>
    <property type="match status" value="1"/>
</dbReference>
<evidence type="ECO:0000256" key="3">
    <source>
        <dbReference type="ARBA" id="ARBA00022801"/>
    </source>
</evidence>
<keyword evidence="5" id="KW-0067">ATP-binding</keyword>
<dbReference type="Pfam" id="PF13087">
    <property type="entry name" value="AAA_12"/>
    <property type="match status" value="1"/>
</dbReference>
<evidence type="ECO:0000313" key="9">
    <source>
        <dbReference type="EMBL" id="KAL0491175.1"/>
    </source>
</evidence>
<protein>
    <submittedName>
        <fullName evidence="9">DNA-binding protein SMUBP</fullName>
    </submittedName>
</protein>
<evidence type="ECO:0000313" key="10">
    <source>
        <dbReference type="Proteomes" id="UP001431209"/>
    </source>
</evidence>
<feature type="domain" description="AAA+ ATPase" evidence="8">
    <location>
        <begin position="247"/>
        <end position="471"/>
    </location>
</feature>
<dbReference type="InterPro" id="IPR027417">
    <property type="entry name" value="P-loop_NTPase"/>
</dbReference>
<keyword evidence="10" id="KW-1185">Reference proteome</keyword>
<keyword evidence="2" id="KW-0547">Nucleotide-binding</keyword>
<keyword evidence="3" id="KW-0378">Hydrolase</keyword>
<dbReference type="PANTHER" id="PTHR43788:SF8">
    <property type="entry name" value="DNA-BINDING PROTEIN SMUBP-2"/>
    <property type="match status" value="1"/>
</dbReference>
<reference evidence="9 10" key="1">
    <citation type="submission" date="2024-03" db="EMBL/GenBank/DDBJ databases">
        <title>The Acrasis kona genome and developmental transcriptomes reveal deep origins of eukaryotic multicellular pathways.</title>
        <authorList>
            <person name="Sheikh S."/>
            <person name="Fu C.-J."/>
            <person name="Brown M.W."/>
            <person name="Baldauf S.L."/>
        </authorList>
    </citation>
    <scope>NUCLEOTIDE SEQUENCE [LARGE SCALE GENOMIC DNA]</scope>
    <source>
        <strain evidence="9 10">ATCC MYA-3509</strain>
    </source>
</reference>
<dbReference type="PANTHER" id="PTHR43788">
    <property type="entry name" value="DNA2/NAM7 HELICASE FAMILY MEMBER"/>
    <property type="match status" value="1"/>
</dbReference>
<organism evidence="9 10">
    <name type="scientific">Acrasis kona</name>
    <dbReference type="NCBI Taxonomy" id="1008807"/>
    <lineage>
        <taxon>Eukaryota</taxon>
        <taxon>Discoba</taxon>
        <taxon>Heterolobosea</taxon>
        <taxon>Tetramitia</taxon>
        <taxon>Eutetramitia</taxon>
        <taxon>Acrasidae</taxon>
        <taxon>Acrasis</taxon>
    </lineage>
</organism>
<dbReference type="GO" id="GO:0005524">
    <property type="term" value="F:ATP binding"/>
    <property type="evidence" value="ECO:0007669"/>
    <property type="project" value="UniProtKB-KW"/>
</dbReference>
<comment type="caution">
    <text evidence="9">The sequence shown here is derived from an EMBL/GenBank/DDBJ whole genome shotgun (WGS) entry which is preliminary data.</text>
</comment>
<dbReference type="InterPro" id="IPR003593">
    <property type="entry name" value="AAA+_ATPase"/>
</dbReference>
<dbReference type="InterPro" id="IPR041679">
    <property type="entry name" value="DNA2/NAM7-like_C"/>
</dbReference>
<evidence type="ECO:0000256" key="2">
    <source>
        <dbReference type="ARBA" id="ARBA00022741"/>
    </source>
</evidence>
<dbReference type="FunFam" id="3.40.50.300:FF:000326">
    <property type="entry name" value="P-loop containing nucleoside triphosphate hydrolase"/>
    <property type="match status" value="1"/>
</dbReference>
<dbReference type="SMART" id="SM00382">
    <property type="entry name" value="AAA"/>
    <property type="match status" value="1"/>
</dbReference>
<dbReference type="CDD" id="cd18044">
    <property type="entry name" value="DEXXQc_SMUBP2"/>
    <property type="match status" value="1"/>
</dbReference>
<evidence type="ECO:0000259" key="8">
    <source>
        <dbReference type="SMART" id="SM00382"/>
    </source>
</evidence>
<keyword evidence="9" id="KW-0238">DNA-binding</keyword>
<dbReference type="Pfam" id="PF13086">
    <property type="entry name" value="AAA_11"/>
    <property type="match status" value="1"/>
</dbReference>
<dbReference type="EMBL" id="JAOPGA020001768">
    <property type="protein sequence ID" value="KAL0491175.1"/>
    <property type="molecule type" value="Genomic_DNA"/>
</dbReference>
<dbReference type="Gene3D" id="3.40.50.300">
    <property type="entry name" value="P-loop containing nucleotide triphosphate hydrolases"/>
    <property type="match status" value="2"/>
</dbReference>
<evidence type="ECO:0000256" key="1">
    <source>
        <dbReference type="ARBA" id="ARBA00007913"/>
    </source>
</evidence>
<comment type="similarity">
    <text evidence="1">Belongs to the DNA2/NAM7 helicase family.</text>
</comment>
<dbReference type="InterPro" id="IPR047187">
    <property type="entry name" value="SF1_C_Upf1"/>
</dbReference>
<dbReference type="GO" id="GO:0016787">
    <property type="term" value="F:hydrolase activity"/>
    <property type="evidence" value="ECO:0007669"/>
    <property type="project" value="UniProtKB-KW"/>
</dbReference>
<gene>
    <name evidence="9" type="ORF">AKO1_002323</name>
</gene>
<sequence>MKGKAKDAKPASNTKSTKKADNKAKDDTKEKQRSLTSVDYTSIPRFIELTRDLLTKEKDAEEQQMLLEGSKQTRAVEILEAHAGLSGRYNVKMSIKPGGKNGSSAQGGFLKEGESIQLRLAEPKEATVSSDDAADKANNDRGVVSISTDKFVIATMNGFVDDWWEQKVLVTRISDSVTFKRLTLCMNRLQSIIDKPNESDRVVKVCFGQEPHADDPNGSDFLASNDAFFNDGLNDSQRDAIRHAVSTKDVSLILGPPGTGKTTTVVELIRQITTHRRERIMVCAPSNVAVDNIVEKLSNVPKLRIVRMGHPARLMESVLKHSLDHNIDHGDGAKIVSDIRRDMEDVHKKIRKTRVKADKKSLRMELRSLQKELKEREHKVVRDVIDHSDVVLCTITGADDRYLRDRIFDWVIIDEAAQCVEAACWIPALKGRRLVLAGDPFQLPPTILSEQAKRKGLEVTLFERLYVKHKDNICRMLNVQYRMNADIMKWSSNEFYQEKLIAHESVSEHLLVDLKDVVETDETCVALMMIDTARCGMEENDYNKEDELNKDDDRARAEESKSNDHEARLVVQHVKNLLNAGISERDIAVITPYSAQVHAIKSLLGEELEDMEVGTVDGFQGREKEAVVISMVRSNSDGQVGFLSDERRTNVAITRARRHVCVVCDTVTLRTNAFLSRMTQYFADYSTVTSANDYL</sequence>
<evidence type="ECO:0000256" key="7">
    <source>
        <dbReference type="SAM" id="MobiDB-lite"/>
    </source>
</evidence>
<evidence type="ECO:0000256" key="4">
    <source>
        <dbReference type="ARBA" id="ARBA00022806"/>
    </source>
</evidence>
<dbReference type="Gene3D" id="2.40.30.270">
    <property type="match status" value="1"/>
</dbReference>
<dbReference type="Proteomes" id="UP001431209">
    <property type="component" value="Unassembled WGS sequence"/>
</dbReference>
<dbReference type="InterPro" id="IPR050534">
    <property type="entry name" value="Coronavir_polyprotein_1ab"/>
</dbReference>
<evidence type="ECO:0000256" key="6">
    <source>
        <dbReference type="SAM" id="Coils"/>
    </source>
</evidence>
<dbReference type="SUPFAM" id="SSF52540">
    <property type="entry name" value="P-loop containing nucleoside triphosphate hydrolases"/>
    <property type="match status" value="1"/>
</dbReference>
<name>A0AAW2ZQV4_9EUKA</name>
<dbReference type="AlphaFoldDB" id="A0AAW2ZQV4"/>
<feature type="compositionally biased region" description="Basic and acidic residues" evidence="7">
    <location>
        <begin position="18"/>
        <end position="33"/>
    </location>
</feature>
<dbReference type="GO" id="GO:0003677">
    <property type="term" value="F:DNA binding"/>
    <property type="evidence" value="ECO:0007669"/>
    <property type="project" value="UniProtKB-KW"/>
</dbReference>
<dbReference type="InterPro" id="IPR041677">
    <property type="entry name" value="DNA2/NAM7_AAA_11"/>
</dbReference>
<dbReference type="GO" id="GO:0005694">
    <property type="term" value="C:chromosome"/>
    <property type="evidence" value="ECO:0007669"/>
    <property type="project" value="UniProtKB-ARBA"/>
</dbReference>
<accession>A0AAW2ZQV4</accession>
<dbReference type="GO" id="GO:0043139">
    <property type="term" value="F:5'-3' DNA helicase activity"/>
    <property type="evidence" value="ECO:0007669"/>
    <property type="project" value="TreeGrafter"/>
</dbReference>
<feature type="coiled-coil region" evidence="6">
    <location>
        <begin position="352"/>
        <end position="379"/>
    </location>
</feature>
<keyword evidence="4" id="KW-0347">Helicase</keyword>